<accession>A0ABT9UAS1</accession>
<feature type="signal peptide" evidence="4">
    <location>
        <begin position="1"/>
        <end position="24"/>
    </location>
</feature>
<evidence type="ECO:0000259" key="5">
    <source>
        <dbReference type="Pfam" id="PF13473"/>
    </source>
</evidence>
<comment type="caution">
    <text evidence="6">The sequence shown here is derived from an EMBL/GenBank/DDBJ whole genome shotgun (WGS) entry which is preliminary data.</text>
</comment>
<feature type="chain" id="PRO_5045487983" evidence="4">
    <location>
        <begin position="25"/>
        <end position="136"/>
    </location>
</feature>
<feature type="region of interest" description="Disordered" evidence="3">
    <location>
        <begin position="25"/>
        <end position="52"/>
    </location>
</feature>
<proteinExistence type="predicted"/>
<dbReference type="PANTHER" id="PTHR38439:SF3">
    <property type="entry name" value="COPPER-RESISTANT CUPROPROTEIN COPI"/>
    <property type="match status" value="1"/>
</dbReference>
<dbReference type="PROSITE" id="PS51257">
    <property type="entry name" value="PROKAR_LIPOPROTEIN"/>
    <property type="match status" value="1"/>
</dbReference>
<keyword evidence="1" id="KW-0479">Metal-binding</keyword>
<feature type="domain" description="EfeO-type cupredoxin-like" evidence="5">
    <location>
        <begin position="50"/>
        <end position="135"/>
    </location>
</feature>
<dbReference type="EMBL" id="JAUSSU010000023">
    <property type="protein sequence ID" value="MDQ0116688.1"/>
    <property type="molecule type" value="Genomic_DNA"/>
</dbReference>
<sequence length="136" mass="13858">MKKKLALTLTVTALAAVMALSGCGGGNNTNNNNGGTTPPAGENAGEGGGETKSITVNAANFEFDPPDIKLNAGDKVTITLKNDTGNHGLEIPDFDVNLKNGESATFTVDKAGSYDFHCSIQCGSGHADMVGKLTVS</sequence>
<dbReference type="InterPro" id="IPR050845">
    <property type="entry name" value="Cu-binding_ET"/>
</dbReference>
<evidence type="ECO:0000256" key="4">
    <source>
        <dbReference type="SAM" id="SignalP"/>
    </source>
</evidence>
<dbReference type="Gene3D" id="2.60.40.420">
    <property type="entry name" value="Cupredoxins - blue copper proteins"/>
    <property type="match status" value="1"/>
</dbReference>
<evidence type="ECO:0000256" key="1">
    <source>
        <dbReference type="ARBA" id="ARBA00022723"/>
    </source>
</evidence>
<evidence type="ECO:0000313" key="6">
    <source>
        <dbReference type="EMBL" id="MDQ0116688.1"/>
    </source>
</evidence>
<protein>
    <submittedName>
        <fullName evidence="6">Cytochrome c oxidase subunit 2</fullName>
    </submittedName>
</protein>
<dbReference type="RefSeq" id="WP_307210352.1">
    <property type="nucleotide sequence ID" value="NZ_JAUSSU010000023.1"/>
</dbReference>
<evidence type="ECO:0000256" key="2">
    <source>
        <dbReference type="ARBA" id="ARBA00023008"/>
    </source>
</evidence>
<evidence type="ECO:0000313" key="7">
    <source>
        <dbReference type="Proteomes" id="UP001229346"/>
    </source>
</evidence>
<feature type="compositionally biased region" description="Low complexity" evidence="3">
    <location>
        <begin position="28"/>
        <end position="43"/>
    </location>
</feature>
<organism evidence="6 7">
    <name type="scientific">Paenibacillus harenae</name>
    <dbReference type="NCBI Taxonomy" id="306543"/>
    <lineage>
        <taxon>Bacteria</taxon>
        <taxon>Bacillati</taxon>
        <taxon>Bacillota</taxon>
        <taxon>Bacilli</taxon>
        <taxon>Bacillales</taxon>
        <taxon>Paenibacillaceae</taxon>
        <taxon>Paenibacillus</taxon>
    </lineage>
</organism>
<dbReference type="Proteomes" id="UP001229346">
    <property type="component" value="Unassembled WGS sequence"/>
</dbReference>
<gene>
    <name evidence="6" type="ORF">J2T15_006170</name>
</gene>
<keyword evidence="7" id="KW-1185">Reference proteome</keyword>
<dbReference type="InterPro" id="IPR028096">
    <property type="entry name" value="EfeO_Cupredoxin"/>
</dbReference>
<dbReference type="Pfam" id="PF13473">
    <property type="entry name" value="Cupredoxin_1"/>
    <property type="match status" value="1"/>
</dbReference>
<keyword evidence="4" id="KW-0732">Signal</keyword>
<name>A0ABT9UAS1_PAEHA</name>
<reference evidence="6 7" key="1">
    <citation type="submission" date="2023-07" db="EMBL/GenBank/DDBJ databases">
        <title>Sorghum-associated microbial communities from plants grown in Nebraska, USA.</title>
        <authorList>
            <person name="Schachtman D."/>
        </authorList>
    </citation>
    <scope>NUCLEOTIDE SEQUENCE [LARGE SCALE GENOMIC DNA]</scope>
    <source>
        <strain evidence="6 7">CC482</strain>
    </source>
</reference>
<dbReference type="PANTHER" id="PTHR38439">
    <property type="entry name" value="AURACYANIN-B"/>
    <property type="match status" value="1"/>
</dbReference>
<keyword evidence="2" id="KW-0186">Copper</keyword>
<dbReference type="SUPFAM" id="SSF49503">
    <property type="entry name" value="Cupredoxins"/>
    <property type="match status" value="1"/>
</dbReference>
<dbReference type="InterPro" id="IPR008972">
    <property type="entry name" value="Cupredoxin"/>
</dbReference>
<evidence type="ECO:0000256" key="3">
    <source>
        <dbReference type="SAM" id="MobiDB-lite"/>
    </source>
</evidence>